<dbReference type="AlphaFoldDB" id="A0A1I7XM53"/>
<organism evidence="1 2">
    <name type="scientific">Heterorhabditis bacteriophora</name>
    <name type="common">Entomopathogenic nematode worm</name>
    <dbReference type="NCBI Taxonomy" id="37862"/>
    <lineage>
        <taxon>Eukaryota</taxon>
        <taxon>Metazoa</taxon>
        <taxon>Ecdysozoa</taxon>
        <taxon>Nematoda</taxon>
        <taxon>Chromadorea</taxon>
        <taxon>Rhabditida</taxon>
        <taxon>Rhabditina</taxon>
        <taxon>Rhabditomorpha</taxon>
        <taxon>Strongyloidea</taxon>
        <taxon>Heterorhabditidae</taxon>
        <taxon>Heterorhabditis</taxon>
    </lineage>
</organism>
<proteinExistence type="predicted"/>
<evidence type="ECO:0000313" key="2">
    <source>
        <dbReference type="WBParaSite" id="Hba_18392"/>
    </source>
</evidence>
<accession>A0A1I7XM53</accession>
<name>A0A1I7XM53_HETBA</name>
<dbReference type="Proteomes" id="UP000095283">
    <property type="component" value="Unplaced"/>
</dbReference>
<evidence type="ECO:0000313" key="1">
    <source>
        <dbReference type="Proteomes" id="UP000095283"/>
    </source>
</evidence>
<dbReference type="WBParaSite" id="Hba_18392">
    <property type="protein sequence ID" value="Hba_18392"/>
    <property type="gene ID" value="Hba_18392"/>
</dbReference>
<protein>
    <submittedName>
        <fullName evidence="2">Shufflon protein C</fullName>
    </submittedName>
</protein>
<keyword evidence="1" id="KW-1185">Reference proteome</keyword>
<reference evidence="2" key="1">
    <citation type="submission" date="2016-11" db="UniProtKB">
        <authorList>
            <consortium name="WormBaseParasite"/>
        </authorList>
    </citation>
    <scope>IDENTIFICATION</scope>
</reference>
<sequence length="64" mass="7138">MHIRQARITNGDACGVANTQYALFVYGSYKHLVRAKPSNQSKGHWGRSEKAGWATILNSNYTVI</sequence>